<organism evidence="3 4">
    <name type="scientific">Anas platyrhynchos</name>
    <name type="common">Mallard</name>
    <name type="synonym">Anas boschas</name>
    <dbReference type="NCBI Taxonomy" id="8839"/>
    <lineage>
        <taxon>Eukaryota</taxon>
        <taxon>Metazoa</taxon>
        <taxon>Chordata</taxon>
        <taxon>Craniata</taxon>
        <taxon>Vertebrata</taxon>
        <taxon>Euteleostomi</taxon>
        <taxon>Archelosauria</taxon>
        <taxon>Archosauria</taxon>
        <taxon>Dinosauria</taxon>
        <taxon>Saurischia</taxon>
        <taxon>Theropoda</taxon>
        <taxon>Coelurosauria</taxon>
        <taxon>Aves</taxon>
        <taxon>Neognathae</taxon>
        <taxon>Galloanserae</taxon>
        <taxon>Anseriformes</taxon>
        <taxon>Anatidae</taxon>
        <taxon>Anatinae</taxon>
        <taxon>Anas</taxon>
    </lineage>
</organism>
<dbReference type="PROSITE" id="PS50146">
    <property type="entry name" value="DAGK"/>
    <property type="match status" value="1"/>
</dbReference>
<reference evidence="3" key="3">
    <citation type="submission" date="2025-09" db="UniProtKB">
        <authorList>
            <consortium name="Ensembl"/>
        </authorList>
    </citation>
    <scope>IDENTIFICATION</scope>
</reference>
<evidence type="ECO:0000259" key="2">
    <source>
        <dbReference type="PROSITE" id="PS50146"/>
    </source>
</evidence>
<dbReference type="Pfam" id="PF00781">
    <property type="entry name" value="DAGK_cat"/>
    <property type="match status" value="1"/>
</dbReference>
<dbReference type="PANTHER" id="PTHR12358">
    <property type="entry name" value="SPHINGOSINE KINASE"/>
    <property type="match status" value="1"/>
</dbReference>
<dbReference type="InterPro" id="IPR017438">
    <property type="entry name" value="ATP-NAD_kinase_N"/>
</dbReference>
<evidence type="ECO:0000256" key="1">
    <source>
        <dbReference type="SAM" id="MobiDB-lite"/>
    </source>
</evidence>
<dbReference type="PANTHER" id="PTHR12358:SF26">
    <property type="entry name" value="CERAMIDE KINASE-LIKE PROTEIN"/>
    <property type="match status" value="1"/>
</dbReference>
<dbReference type="Ensembl" id="ENSAPLT00020010877.1">
    <property type="protein sequence ID" value="ENSAPLP00020010106.1"/>
    <property type="gene ID" value="ENSAPLG00020007398.1"/>
</dbReference>
<dbReference type="InterPro" id="IPR001206">
    <property type="entry name" value="Diacylglycerol_kinase_cat_dom"/>
</dbReference>
<proteinExistence type="predicted"/>
<dbReference type="GO" id="GO:0006665">
    <property type="term" value="P:sphingolipid metabolic process"/>
    <property type="evidence" value="ECO:0007669"/>
    <property type="project" value="TreeGrafter"/>
</dbReference>
<dbReference type="InterPro" id="IPR016064">
    <property type="entry name" value="NAD/diacylglycerol_kinase_sf"/>
</dbReference>
<feature type="region of interest" description="Disordered" evidence="1">
    <location>
        <begin position="1"/>
        <end position="36"/>
    </location>
</feature>
<evidence type="ECO:0000313" key="4">
    <source>
        <dbReference type="Proteomes" id="UP000694400"/>
    </source>
</evidence>
<sequence length="240" mass="26374">MLGAAGPFLRPQRRAGAEERRRRVAPLAASPPPAERGEEPLLRGIFEIGKRSCDVVLSARRLRWSPIVPESPAGGTGREEIIEMKDVFSVKLKRRRFVGQKKGGTLLGITIFKCLHKEENKLTDCAVHLNNLSEDHCNSWFRHLKEILNVTEYEGHALSVLKECELQAFDGVVCVGGDGSVSEVAHGLLLKAQIDAGKGTDYIPAPVRASVPLGVIPAGEAKQYCYILSVICFKSLWHVL</sequence>
<feature type="domain" description="DAGKc" evidence="2">
    <location>
        <begin position="140"/>
        <end position="219"/>
    </location>
</feature>
<accession>A0A8B9ZD49</accession>
<dbReference type="InterPro" id="IPR057465">
    <property type="entry name" value="CERK_PH"/>
</dbReference>
<name>A0A8B9ZD49_ANAPL</name>
<protein>
    <recommendedName>
        <fullName evidence="2">DAGKc domain-containing protein</fullName>
    </recommendedName>
</protein>
<reference evidence="3" key="2">
    <citation type="submission" date="2025-08" db="UniProtKB">
        <authorList>
            <consortium name="Ensembl"/>
        </authorList>
    </citation>
    <scope>IDENTIFICATION</scope>
</reference>
<dbReference type="GO" id="GO:0001727">
    <property type="term" value="F:lipid kinase activity"/>
    <property type="evidence" value="ECO:0007669"/>
    <property type="project" value="TreeGrafter"/>
</dbReference>
<dbReference type="AlphaFoldDB" id="A0A8B9ZD49"/>
<dbReference type="GO" id="GO:0016020">
    <property type="term" value="C:membrane"/>
    <property type="evidence" value="ECO:0007669"/>
    <property type="project" value="GOC"/>
</dbReference>
<evidence type="ECO:0000313" key="3">
    <source>
        <dbReference type="Ensembl" id="ENSAPLP00020010106.1"/>
    </source>
</evidence>
<dbReference type="Gene3D" id="3.40.50.10330">
    <property type="entry name" value="Probable inorganic polyphosphate/atp-NAD kinase, domain 1"/>
    <property type="match status" value="1"/>
</dbReference>
<dbReference type="Pfam" id="PF25382">
    <property type="entry name" value="PH_CERK"/>
    <property type="match status" value="1"/>
</dbReference>
<dbReference type="Proteomes" id="UP000694400">
    <property type="component" value="Chromosome 6"/>
</dbReference>
<dbReference type="InterPro" id="IPR050187">
    <property type="entry name" value="Lipid_Phosphate_FormReg"/>
</dbReference>
<dbReference type="SUPFAM" id="SSF111331">
    <property type="entry name" value="NAD kinase/diacylglycerol kinase-like"/>
    <property type="match status" value="1"/>
</dbReference>
<reference evidence="3" key="1">
    <citation type="submission" date="2019-08" db="EMBL/GenBank/DDBJ databases">
        <title>Three high-quality genomes provides insights into domestication of ducks.</title>
        <authorList>
            <person name="Hou Z.C."/>
            <person name="Zhu F."/>
            <person name="Yin Z.T."/>
            <person name="Zhang F."/>
        </authorList>
    </citation>
    <scope>NUCLEOTIDE SEQUENCE [LARGE SCALE GENOMIC DNA]</scope>
</reference>